<proteinExistence type="predicted"/>
<sequence length="74" mass="8902">MLLKFAYQDFWDDRRFKNTNPFLPNIFILSYKIIRDVLINIVVVSQDKEEIHVYPESYTYHIALRRIVLVIGIS</sequence>
<protein>
    <submittedName>
        <fullName evidence="1">Uncharacterized protein</fullName>
    </submittedName>
</protein>
<keyword evidence="2" id="KW-1185">Reference proteome</keyword>
<gene>
    <name evidence="1" type="ORF">JOC86_004837</name>
</gene>
<evidence type="ECO:0000313" key="2">
    <source>
        <dbReference type="Proteomes" id="UP001646157"/>
    </source>
</evidence>
<accession>A0ABS2NK46</accession>
<dbReference type="Proteomes" id="UP001646157">
    <property type="component" value="Unassembled WGS sequence"/>
</dbReference>
<reference evidence="1 2" key="1">
    <citation type="submission" date="2021-01" db="EMBL/GenBank/DDBJ databases">
        <title>Genomic Encyclopedia of Type Strains, Phase IV (KMG-IV): sequencing the most valuable type-strain genomes for metagenomic binning, comparative biology and taxonomic classification.</title>
        <authorList>
            <person name="Goeker M."/>
        </authorList>
    </citation>
    <scope>NUCLEOTIDE SEQUENCE [LARGE SCALE GENOMIC DNA]</scope>
    <source>
        <strain evidence="1 2">DSM 24834</strain>
    </source>
</reference>
<organism evidence="1 2">
    <name type="scientific">Rossellomorea pakistanensis</name>
    <dbReference type="NCBI Taxonomy" id="992288"/>
    <lineage>
        <taxon>Bacteria</taxon>
        <taxon>Bacillati</taxon>
        <taxon>Bacillota</taxon>
        <taxon>Bacilli</taxon>
        <taxon>Bacillales</taxon>
        <taxon>Bacillaceae</taxon>
        <taxon>Rossellomorea</taxon>
    </lineage>
</organism>
<evidence type="ECO:0000313" key="1">
    <source>
        <dbReference type="EMBL" id="MBM7588240.1"/>
    </source>
</evidence>
<comment type="caution">
    <text evidence="1">The sequence shown here is derived from an EMBL/GenBank/DDBJ whole genome shotgun (WGS) entry which is preliminary data.</text>
</comment>
<name>A0ABS2NK46_9BACI</name>
<dbReference type="EMBL" id="JAFBDZ010000009">
    <property type="protein sequence ID" value="MBM7588240.1"/>
    <property type="molecule type" value="Genomic_DNA"/>
</dbReference>